<sequence>MTASTVIVRFYPFEIDSPRFEIRKKGMKFIQGMLSRGGTQILEGSRSCMMGNYLLRNGKDRRLVSSHCLESWGYSIEIDSIKGRANCLAKRKGGRGPRVSSFKRRYKRRTKSHILKRENQTLIIEFPLFAPSLPEPSLPPINHSYKGRSRAVVAGEEENNEANWNSPSSAATASVVPGLTYEEYERAIRHDLRKKQKSELSYSIEHRGLLS</sequence>
<dbReference type="EMBL" id="JBANQN010000011">
    <property type="protein sequence ID" value="KAK6776138.1"/>
    <property type="molecule type" value="Genomic_DNA"/>
</dbReference>
<gene>
    <name evidence="1" type="ORF">RDI58_027139</name>
</gene>
<dbReference type="Proteomes" id="UP001371456">
    <property type="component" value="Unassembled WGS sequence"/>
</dbReference>
<protein>
    <submittedName>
        <fullName evidence="1">Uncharacterized protein</fullName>
    </submittedName>
</protein>
<comment type="caution">
    <text evidence="1">The sequence shown here is derived from an EMBL/GenBank/DDBJ whole genome shotgun (WGS) entry which is preliminary data.</text>
</comment>
<reference evidence="1 2" key="1">
    <citation type="submission" date="2024-02" db="EMBL/GenBank/DDBJ databases">
        <title>de novo genome assembly of Solanum bulbocastanum strain 11H21.</title>
        <authorList>
            <person name="Hosaka A.J."/>
        </authorList>
    </citation>
    <scope>NUCLEOTIDE SEQUENCE [LARGE SCALE GENOMIC DNA]</scope>
    <source>
        <tissue evidence="1">Young leaves</tissue>
    </source>
</reference>
<proteinExistence type="predicted"/>
<dbReference type="AlphaFoldDB" id="A0AAN8T1S9"/>
<accession>A0AAN8T1S9</accession>
<evidence type="ECO:0000313" key="2">
    <source>
        <dbReference type="Proteomes" id="UP001371456"/>
    </source>
</evidence>
<organism evidence="1 2">
    <name type="scientific">Solanum bulbocastanum</name>
    <name type="common">Wild potato</name>
    <dbReference type="NCBI Taxonomy" id="147425"/>
    <lineage>
        <taxon>Eukaryota</taxon>
        <taxon>Viridiplantae</taxon>
        <taxon>Streptophyta</taxon>
        <taxon>Embryophyta</taxon>
        <taxon>Tracheophyta</taxon>
        <taxon>Spermatophyta</taxon>
        <taxon>Magnoliopsida</taxon>
        <taxon>eudicotyledons</taxon>
        <taxon>Gunneridae</taxon>
        <taxon>Pentapetalae</taxon>
        <taxon>asterids</taxon>
        <taxon>lamiids</taxon>
        <taxon>Solanales</taxon>
        <taxon>Solanaceae</taxon>
        <taxon>Solanoideae</taxon>
        <taxon>Solaneae</taxon>
        <taxon>Solanum</taxon>
    </lineage>
</organism>
<evidence type="ECO:0000313" key="1">
    <source>
        <dbReference type="EMBL" id="KAK6776138.1"/>
    </source>
</evidence>
<keyword evidence="2" id="KW-1185">Reference proteome</keyword>
<name>A0AAN8T1S9_SOLBU</name>